<evidence type="ECO:0000313" key="1">
    <source>
        <dbReference type="EMBL" id="KKK59649.1"/>
    </source>
</evidence>
<dbReference type="EMBL" id="LAZR01063363">
    <property type="protein sequence ID" value="KKK59649.1"/>
    <property type="molecule type" value="Genomic_DNA"/>
</dbReference>
<dbReference type="AlphaFoldDB" id="A0A0F8YZV5"/>
<protein>
    <submittedName>
        <fullName evidence="1">Uncharacterized protein</fullName>
    </submittedName>
</protein>
<proteinExistence type="predicted"/>
<reference evidence="1" key="1">
    <citation type="journal article" date="2015" name="Nature">
        <title>Complex archaea that bridge the gap between prokaryotes and eukaryotes.</title>
        <authorList>
            <person name="Spang A."/>
            <person name="Saw J.H."/>
            <person name="Jorgensen S.L."/>
            <person name="Zaremba-Niedzwiedzka K."/>
            <person name="Martijn J."/>
            <person name="Lind A.E."/>
            <person name="van Eijk R."/>
            <person name="Schleper C."/>
            <person name="Guy L."/>
            <person name="Ettema T.J."/>
        </authorList>
    </citation>
    <scope>NUCLEOTIDE SEQUENCE</scope>
</reference>
<comment type="caution">
    <text evidence="1">The sequence shown here is derived from an EMBL/GenBank/DDBJ whole genome shotgun (WGS) entry which is preliminary data.</text>
</comment>
<organism evidence="1">
    <name type="scientific">marine sediment metagenome</name>
    <dbReference type="NCBI Taxonomy" id="412755"/>
    <lineage>
        <taxon>unclassified sequences</taxon>
        <taxon>metagenomes</taxon>
        <taxon>ecological metagenomes</taxon>
    </lineage>
</organism>
<gene>
    <name evidence="1" type="ORF">LCGC14_3032290</name>
</gene>
<sequence length="243" mass="27717">MPQVKKKAGKTKKRPTGIPKCASVKDKSFYFMDMVNVIKHTGIKARTLSELRDGIANISSTSLFHHTCQFFIKGNIQEHTNDFAQWVSTYLGESPLAEQLSNIDAYSFTSKTMLRKHFLDVIDKYMKEVTEPRPALPGEEFFFNEAVTFIFPAGIKARNLAELLMAVKHVDASSIYYHFYEARARLRRGSDDFSKWIDEVAKAPEVARKLGNIDPFMNNLEDVRKQIAAILEEGIKKDMEEAL</sequence>
<name>A0A0F8YZV5_9ZZZZ</name>
<dbReference type="InterPro" id="IPR044036">
    <property type="entry name" value="DUF5752"/>
</dbReference>
<accession>A0A0F8YZV5</accession>
<dbReference type="Pfam" id="PF19027">
    <property type="entry name" value="DUF5752"/>
    <property type="match status" value="1"/>
</dbReference>